<sequence>MKGNSNKNRYTDIPCYDSTRVKLKEPTTTDYINANFVNGYKHKKAYICCQGPTNRTIVDFWNMVWQEEVRLIVMTTKYVCKTFKKFCKSACSSI</sequence>
<dbReference type="EMBL" id="VXIV02000828">
    <property type="protein sequence ID" value="KAF6035794.1"/>
    <property type="molecule type" value="Genomic_DNA"/>
</dbReference>
<dbReference type="InterPro" id="IPR029021">
    <property type="entry name" value="Prot-tyrosine_phosphatase-like"/>
</dbReference>
<comment type="caution">
    <text evidence="2">The sequence shown here is derived from an EMBL/GenBank/DDBJ whole genome shotgun (WGS) entry which is preliminary data.</text>
</comment>
<feature type="domain" description="Tyrosine-protein phosphatase" evidence="1">
    <location>
        <begin position="1"/>
        <end position="94"/>
    </location>
</feature>
<dbReference type="AlphaFoldDB" id="A0A7J7KCY1"/>
<dbReference type="InterPro" id="IPR000242">
    <property type="entry name" value="PTP_cat"/>
</dbReference>
<dbReference type="PANTHER" id="PTHR19134:SF449">
    <property type="entry name" value="TYROSINE-PROTEIN PHOSPHATASE 1"/>
    <property type="match status" value="1"/>
</dbReference>
<gene>
    <name evidence="2" type="ORF">EB796_005895</name>
</gene>
<dbReference type="GO" id="GO:0004725">
    <property type="term" value="F:protein tyrosine phosphatase activity"/>
    <property type="evidence" value="ECO:0007669"/>
    <property type="project" value="InterPro"/>
</dbReference>
<name>A0A7J7KCY1_BUGNE</name>
<organism evidence="2 3">
    <name type="scientific">Bugula neritina</name>
    <name type="common">Brown bryozoan</name>
    <name type="synonym">Sertularia neritina</name>
    <dbReference type="NCBI Taxonomy" id="10212"/>
    <lineage>
        <taxon>Eukaryota</taxon>
        <taxon>Metazoa</taxon>
        <taxon>Spiralia</taxon>
        <taxon>Lophotrochozoa</taxon>
        <taxon>Bryozoa</taxon>
        <taxon>Gymnolaemata</taxon>
        <taxon>Cheilostomatida</taxon>
        <taxon>Flustrina</taxon>
        <taxon>Buguloidea</taxon>
        <taxon>Bugulidae</taxon>
        <taxon>Bugula</taxon>
    </lineage>
</organism>
<dbReference type="Gene3D" id="3.90.190.10">
    <property type="entry name" value="Protein tyrosine phosphatase superfamily"/>
    <property type="match status" value="1"/>
</dbReference>
<dbReference type="PRINTS" id="PR00700">
    <property type="entry name" value="PRTYPHPHTASE"/>
</dbReference>
<dbReference type="Proteomes" id="UP000593567">
    <property type="component" value="Unassembled WGS sequence"/>
</dbReference>
<dbReference type="OrthoDB" id="9880441at2759"/>
<keyword evidence="3" id="KW-1185">Reference proteome</keyword>
<evidence type="ECO:0000259" key="1">
    <source>
        <dbReference type="PROSITE" id="PS50055"/>
    </source>
</evidence>
<protein>
    <recommendedName>
        <fullName evidence="1">Tyrosine-protein phosphatase domain-containing protein</fullName>
    </recommendedName>
</protein>
<proteinExistence type="predicted"/>
<evidence type="ECO:0000313" key="3">
    <source>
        <dbReference type="Proteomes" id="UP000593567"/>
    </source>
</evidence>
<dbReference type="SUPFAM" id="SSF52799">
    <property type="entry name" value="(Phosphotyrosine protein) phosphatases II"/>
    <property type="match status" value="1"/>
</dbReference>
<accession>A0A7J7KCY1</accession>
<dbReference type="PANTHER" id="PTHR19134">
    <property type="entry name" value="RECEPTOR-TYPE TYROSINE-PROTEIN PHOSPHATASE"/>
    <property type="match status" value="1"/>
</dbReference>
<dbReference type="InterPro" id="IPR050348">
    <property type="entry name" value="Protein-Tyr_Phosphatase"/>
</dbReference>
<dbReference type="PROSITE" id="PS50055">
    <property type="entry name" value="TYR_PHOSPHATASE_PTP"/>
    <property type="match status" value="1"/>
</dbReference>
<reference evidence="2" key="1">
    <citation type="submission" date="2020-06" db="EMBL/GenBank/DDBJ databases">
        <title>Draft genome of Bugula neritina, a colonial animal packing powerful symbionts and potential medicines.</title>
        <authorList>
            <person name="Rayko M."/>
        </authorList>
    </citation>
    <scope>NUCLEOTIDE SEQUENCE [LARGE SCALE GENOMIC DNA]</scope>
    <source>
        <strain evidence="2">Kwan_BN1</strain>
    </source>
</reference>
<dbReference type="Pfam" id="PF00102">
    <property type="entry name" value="Y_phosphatase"/>
    <property type="match status" value="1"/>
</dbReference>
<evidence type="ECO:0000313" key="2">
    <source>
        <dbReference type="EMBL" id="KAF6035794.1"/>
    </source>
</evidence>